<evidence type="ECO:0000313" key="2">
    <source>
        <dbReference type="EMBL" id="MEE2048967.1"/>
    </source>
</evidence>
<dbReference type="SUPFAM" id="SSF69322">
    <property type="entry name" value="Tricorn protease domain 2"/>
    <property type="match status" value="1"/>
</dbReference>
<protein>
    <submittedName>
        <fullName evidence="2">Uncharacterized protein</fullName>
    </submittedName>
</protein>
<dbReference type="EMBL" id="JAUUCC010000001">
    <property type="protein sequence ID" value="MEE2048967.1"/>
    <property type="molecule type" value="Genomic_DNA"/>
</dbReference>
<sequence length="328" mass="34431">MTGRAGIAVDDDSTWCAWTTAGGLVRAMELGADRSGEIVDAGRGTAVHAGSGTGRFLVHDGEAVRSWSPDAGTRSVCSAGPGSLLLEPGGAAGHEDTLVAVASETELALLSAAGTVSSQRLGAPPLVLAWQHRRRRILCVLADGTVHKLDPRTARTDTSSLAFTGNHRLACYDEVLGGVWSVPEQSPDTARFHRTEIDRPDALYTLGLGTVPAVIRSSHSGEWLIAAAPGRPTMLTNVNSGRSFTVPGELASRGAPSVFSFDNRLVSVEGDAFEVLPVPARADVRSRDGSLPIETFWSAPPQMHRATRRPKEERTRGEGGGARVGAGS</sequence>
<gene>
    <name evidence="2" type="ORF">Q8A49_00455</name>
</gene>
<proteinExistence type="predicted"/>
<feature type="compositionally biased region" description="Gly residues" evidence="1">
    <location>
        <begin position="318"/>
        <end position="328"/>
    </location>
</feature>
<organism evidence="2 3">
    <name type="scientific">Nocardiopsis tropica</name>
    <dbReference type="NCBI Taxonomy" id="109330"/>
    <lineage>
        <taxon>Bacteria</taxon>
        <taxon>Bacillati</taxon>
        <taxon>Actinomycetota</taxon>
        <taxon>Actinomycetes</taxon>
        <taxon>Streptosporangiales</taxon>
        <taxon>Nocardiopsidaceae</taxon>
        <taxon>Nocardiopsis</taxon>
    </lineage>
</organism>
<dbReference type="RefSeq" id="WP_330156276.1">
    <property type="nucleotide sequence ID" value="NZ_BAAAJA010000006.1"/>
</dbReference>
<reference evidence="2 3" key="1">
    <citation type="submission" date="2023-07" db="EMBL/GenBank/DDBJ databases">
        <authorList>
            <person name="Girao M."/>
            <person name="Carvalho M.F."/>
        </authorList>
    </citation>
    <scope>NUCLEOTIDE SEQUENCE [LARGE SCALE GENOMIC DNA]</scope>
    <source>
        <strain evidence="2 3">66/93</strain>
    </source>
</reference>
<feature type="region of interest" description="Disordered" evidence="1">
    <location>
        <begin position="302"/>
        <end position="328"/>
    </location>
</feature>
<dbReference type="Proteomes" id="UP001348641">
    <property type="component" value="Unassembled WGS sequence"/>
</dbReference>
<accession>A0ABU7KIN7</accession>
<comment type="caution">
    <text evidence="2">The sequence shown here is derived from an EMBL/GenBank/DDBJ whole genome shotgun (WGS) entry which is preliminary data.</text>
</comment>
<evidence type="ECO:0000313" key="3">
    <source>
        <dbReference type="Proteomes" id="UP001348641"/>
    </source>
</evidence>
<evidence type="ECO:0000256" key="1">
    <source>
        <dbReference type="SAM" id="MobiDB-lite"/>
    </source>
</evidence>
<name>A0ABU7KIN7_9ACTN</name>